<keyword evidence="3" id="KW-0808">Transferase</keyword>
<sequence>MEDETGQGAVTVKIVGRVPPAWLERQLPGKDGVWSDCLFVTDPHERNYDWLVVYHDLAPLKEGMGMEMLACPHQKTILVTTEPSSITVYGTDYLKQFGIIITSQDPWVIGHPNAVFTKPGLLWFYGMNEENGSFISYDDLKSMSLPVKEKNLSTVCSSRRGRFTLHSKRVDFTRRLKACLPEMDVFGHGVKPMADKAEALDPYRYHITIENHIYRHHLTEKLPDAFLGHTLPFYYGCPNASDYFPKGSFVPINIHDFNKTLDIIKSTIANNEYEDRLPYILEARRRVLEDYNLFEVIEKVIRTNPDGPEIHPGTLSGCIMNRQVLRVKKPMAGIRSLWEKVEIKGRHWIGRMVPDR</sequence>
<dbReference type="PANTHER" id="PTHR11929:SF194">
    <property type="entry name" value="ALPHA-(1,3)-FUCOSYLTRANSFERASE 10"/>
    <property type="match status" value="1"/>
</dbReference>
<dbReference type="Pfam" id="PF00852">
    <property type="entry name" value="Glyco_transf_10"/>
    <property type="match status" value="1"/>
</dbReference>
<protein>
    <submittedName>
        <fullName evidence="5">Glycosyltransferase family 10</fullName>
    </submittedName>
</protein>
<gene>
    <name evidence="5" type="ORF">OOT00_10660</name>
</gene>
<evidence type="ECO:0000256" key="1">
    <source>
        <dbReference type="ARBA" id="ARBA00008919"/>
    </source>
</evidence>
<organism evidence="5 6">
    <name type="scientific">Desulfobotulus pelophilus</name>
    <dbReference type="NCBI Taxonomy" id="2823377"/>
    <lineage>
        <taxon>Bacteria</taxon>
        <taxon>Pseudomonadati</taxon>
        <taxon>Thermodesulfobacteriota</taxon>
        <taxon>Desulfobacteria</taxon>
        <taxon>Desulfobacterales</taxon>
        <taxon>Desulfobacteraceae</taxon>
        <taxon>Desulfobotulus</taxon>
    </lineage>
</organism>
<evidence type="ECO:0000313" key="5">
    <source>
        <dbReference type="EMBL" id="MCW7754447.1"/>
    </source>
</evidence>
<name>A0ABT3NAG1_9BACT</name>
<keyword evidence="6" id="KW-1185">Reference proteome</keyword>
<evidence type="ECO:0000259" key="4">
    <source>
        <dbReference type="Pfam" id="PF00852"/>
    </source>
</evidence>
<dbReference type="EMBL" id="JAPFPW010000011">
    <property type="protein sequence ID" value="MCW7754447.1"/>
    <property type="molecule type" value="Genomic_DNA"/>
</dbReference>
<comment type="similarity">
    <text evidence="1">Belongs to the glycosyltransferase 10 family.</text>
</comment>
<dbReference type="Gene3D" id="3.40.50.11660">
    <property type="entry name" value="Glycosyl transferase family 10, C-terminal domain"/>
    <property type="match status" value="1"/>
</dbReference>
<dbReference type="PANTHER" id="PTHR11929">
    <property type="entry name" value="ALPHA- 1,3 -FUCOSYLTRANSFERASE"/>
    <property type="match status" value="1"/>
</dbReference>
<reference evidence="5 6" key="1">
    <citation type="submission" date="2022-11" db="EMBL/GenBank/DDBJ databases">
        <title>Desulfobotulus tamanensis H1 sp. nov. - anaerobic, alkaliphilic, sulphate reducing bacterium isolated from terrestrial mud volcano.</title>
        <authorList>
            <person name="Frolova A."/>
            <person name="Merkel A.Y."/>
            <person name="Slobodkin A.I."/>
        </authorList>
    </citation>
    <scope>NUCLEOTIDE SEQUENCE [LARGE SCALE GENOMIC DNA]</scope>
    <source>
        <strain evidence="5 6">H1</strain>
    </source>
</reference>
<dbReference type="SUPFAM" id="SSF53756">
    <property type="entry name" value="UDP-Glycosyltransferase/glycogen phosphorylase"/>
    <property type="match status" value="1"/>
</dbReference>
<evidence type="ECO:0000256" key="3">
    <source>
        <dbReference type="ARBA" id="ARBA00022679"/>
    </source>
</evidence>
<accession>A0ABT3NAG1</accession>
<dbReference type="InterPro" id="IPR055270">
    <property type="entry name" value="Glyco_tran_10_C"/>
</dbReference>
<feature type="domain" description="Fucosyltransferase C-terminal" evidence="4">
    <location>
        <begin position="163"/>
        <end position="262"/>
    </location>
</feature>
<dbReference type="InterPro" id="IPR038577">
    <property type="entry name" value="GT10-like_C_sf"/>
</dbReference>
<dbReference type="RefSeq" id="WP_265425365.1">
    <property type="nucleotide sequence ID" value="NZ_JAPFPW010000011.1"/>
</dbReference>
<keyword evidence="2" id="KW-0328">Glycosyltransferase</keyword>
<proteinExistence type="inferred from homology"/>
<evidence type="ECO:0000313" key="6">
    <source>
        <dbReference type="Proteomes" id="UP001209681"/>
    </source>
</evidence>
<dbReference type="Proteomes" id="UP001209681">
    <property type="component" value="Unassembled WGS sequence"/>
</dbReference>
<dbReference type="InterPro" id="IPR001503">
    <property type="entry name" value="Glyco_trans_10"/>
</dbReference>
<evidence type="ECO:0000256" key="2">
    <source>
        <dbReference type="ARBA" id="ARBA00022676"/>
    </source>
</evidence>
<comment type="caution">
    <text evidence="5">The sequence shown here is derived from an EMBL/GenBank/DDBJ whole genome shotgun (WGS) entry which is preliminary data.</text>
</comment>